<dbReference type="AlphaFoldDB" id="A0AAI9ER79"/>
<proteinExistence type="predicted"/>
<organism evidence="2 3">
    <name type="scientific">Yersinia frederiksenii</name>
    <dbReference type="NCBI Taxonomy" id="29484"/>
    <lineage>
        <taxon>Bacteria</taxon>
        <taxon>Pseudomonadati</taxon>
        <taxon>Pseudomonadota</taxon>
        <taxon>Gammaproteobacteria</taxon>
        <taxon>Enterobacterales</taxon>
        <taxon>Yersiniaceae</taxon>
        <taxon>Yersinia</taxon>
    </lineage>
</organism>
<gene>
    <name evidence="2" type="ORF">ERS008524_04153</name>
</gene>
<dbReference type="InterPro" id="IPR036465">
    <property type="entry name" value="vWFA_dom_sf"/>
</dbReference>
<keyword evidence="1" id="KW-0472">Membrane</keyword>
<protein>
    <submittedName>
        <fullName evidence="2">Tight adherance operon protein</fullName>
    </submittedName>
</protein>
<evidence type="ECO:0000313" key="3">
    <source>
        <dbReference type="Proteomes" id="UP000046784"/>
    </source>
</evidence>
<dbReference type="SUPFAM" id="SSF53300">
    <property type="entry name" value="vWA-like"/>
    <property type="match status" value="1"/>
</dbReference>
<accession>A0AAI9ER79</accession>
<dbReference type="RefSeq" id="WP_057645603.1">
    <property type="nucleotide sequence ID" value="NZ_CABMMF010000047.1"/>
</dbReference>
<name>A0AAI9ER79_YERFR</name>
<keyword evidence="1" id="KW-1133">Transmembrane helix</keyword>
<dbReference type="Proteomes" id="UP000046784">
    <property type="component" value="Unassembled WGS sequence"/>
</dbReference>
<dbReference type="EMBL" id="CGCB01000047">
    <property type="protein sequence ID" value="CFR14349.1"/>
    <property type="molecule type" value="Genomic_DNA"/>
</dbReference>
<reference evidence="2 3" key="1">
    <citation type="submission" date="2015-03" db="EMBL/GenBank/DDBJ databases">
        <authorList>
            <consortium name="Pathogen Informatics"/>
            <person name="Murphy D."/>
        </authorList>
    </citation>
    <scope>NUCLEOTIDE SEQUENCE [LARGE SCALE GENOMIC DNA]</scope>
    <source>
        <strain evidence="2 3">3400/83</strain>
    </source>
</reference>
<keyword evidence="1" id="KW-0812">Transmembrane</keyword>
<feature type="transmembrane region" description="Helical" evidence="1">
    <location>
        <begin position="21"/>
        <end position="51"/>
    </location>
</feature>
<comment type="caution">
    <text evidence="2">The sequence shown here is derived from an EMBL/GenBank/DDBJ whole genome shotgun (WGS) entry which is preliminary data.</text>
</comment>
<evidence type="ECO:0000313" key="2">
    <source>
        <dbReference type="EMBL" id="CFR14349.1"/>
    </source>
</evidence>
<sequence>MKLKKILMLYKKYISHKYKSIFLFITNKQGSILFPFILILPFFIGLIFLSFEVSHYLQKKAKLSDAIEQATLALTVENDDIPDAGQESKNRDLVSQYIHAYLPLENFSTPEIEINNYCGQLVYKAKMFMNYSAKFLAKTPITNKIKTIDIVDTAVAKKTIIHDHNEKTDVIFVVDYSESMEKKFKNNISSIKKIDVLREIFIRVNNTILRNADIQTIGFIPYSWGTKRKTIENNQTQEYCHFPFIAKEYSKKNDYFRKYIASKLREISGLENIEKVYDIKYADIDLFDERHSYFYDRIRTLPVDYKSEAEQLYNKIRYIYTALTQIKIIGETIDYDATIKSINSDAKYIDIPIKDIINDEICLNLSDAYSLEDYQDTNIINSMLDMTPIGGTLTSSGILYANNLFRNNNDDDKEKLMIIISDGVESYDEKYRENPGFYITKKLIDKGMCEKIKDNNIKMIFIAIDYDPEKIQDPRRYIDWKKCVGEDNYYEADNAHQLEVELMGALGVQSSNEVGRNTPK</sequence>
<dbReference type="Gene3D" id="3.40.50.410">
    <property type="entry name" value="von Willebrand factor, type A domain"/>
    <property type="match status" value="1"/>
</dbReference>
<evidence type="ECO:0000256" key="1">
    <source>
        <dbReference type="SAM" id="Phobius"/>
    </source>
</evidence>